<accession>A0A3L8PT11</accession>
<dbReference type="GO" id="GO:0006508">
    <property type="term" value="P:proteolysis"/>
    <property type="evidence" value="ECO:0007669"/>
    <property type="project" value="InterPro"/>
</dbReference>
<dbReference type="EMBL" id="QZEI01000070">
    <property type="protein sequence ID" value="RLV58476.1"/>
    <property type="molecule type" value="Genomic_DNA"/>
</dbReference>
<feature type="signal peptide" evidence="1">
    <location>
        <begin position="1"/>
        <end position="18"/>
    </location>
</feature>
<evidence type="ECO:0000313" key="4">
    <source>
        <dbReference type="Proteomes" id="UP000281474"/>
    </source>
</evidence>
<dbReference type="Pfam" id="PF03572">
    <property type="entry name" value="Peptidase_S41"/>
    <property type="match status" value="1"/>
</dbReference>
<sequence length="526" mass="57474">MKLCHFSLISILTLSVSACGGGGSSEPQSESNNETSPLTWQLGQFLAASTFKDYCAKPRTGNFPDKQGTEQHEKMWLRSWNDNTYLWYKEVTDKNPAPFSVKDYFAQLKTTAQTPSGNPKDNFHFSRSTEEWKRLSQGGVSLGYGAEITLIRRSPPRKAVVAFTEPNTPASNKGLARGDEIVAINGADFATSNDLNLLNSALFPSKDDTEYNFTLRRVNGSEYTVTMTPTQITSAPVQNVKTIETDSGKVGYFTFNGHIQPAESQLKSAIDQLANENVSDLVVDLRYNGGGFLILASQLAYMVAGSENTQNKTFELNEFNDKHPTVNPVTGEPIRPLGFANTGVGLTLDRGTPLPSLNLNRVFVLTTDSTCSASEAFINGLRGIDIEVVQIGGKTCGKPYGFYAQDNCGETYFTIQFKGSNHKGFGDYSDGFEPSQSPVQNGTQIAGCLVDDDYSHALGDKNEAMLKAALNYRTDKLCPSLPSSFGYANQGIQLDESDEKLAVKNPNKDFLKLVLQNKIITTSMAN</sequence>
<dbReference type="RefSeq" id="WP_121840212.1">
    <property type="nucleotide sequence ID" value="NZ_ML014819.1"/>
</dbReference>
<evidence type="ECO:0000256" key="1">
    <source>
        <dbReference type="SAM" id="SignalP"/>
    </source>
</evidence>
<comment type="caution">
    <text evidence="3">The sequence shown here is derived from an EMBL/GenBank/DDBJ whole genome shotgun (WGS) entry which is preliminary data.</text>
</comment>
<dbReference type="OrthoDB" id="7168509at2"/>
<dbReference type="PANTHER" id="PTHR32060">
    <property type="entry name" value="TAIL-SPECIFIC PROTEASE"/>
    <property type="match status" value="1"/>
</dbReference>
<dbReference type="InterPro" id="IPR029045">
    <property type="entry name" value="ClpP/crotonase-like_dom_sf"/>
</dbReference>
<dbReference type="InterPro" id="IPR005151">
    <property type="entry name" value="Tail-specific_protease"/>
</dbReference>
<dbReference type="Gene3D" id="3.30.750.170">
    <property type="match status" value="1"/>
</dbReference>
<reference evidence="3 4" key="1">
    <citation type="submission" date="2018-09" db="EMBL/GenBank/DDBJ databases">
        <title>Phylogeny of the Shewanellaceae, and recommendation for two new genera, Pseudoshewanella and Parashewanella.</title>
        <authorList>
            <person name="Wang G."/>
        </authorList>
    </citation>
    <scope>NUCLEOTIDE SEQUENCE [LARGE SCALE GENOMIC DNA]</scope>
    <source>
        <strain evidence="3 4">C51</strain>
    </source>
</reference>
<dbReference type="Gene3D" id="2.30.42.10">
    <property type="match status" value="1"/>
</dbReference>
<keyword evidence="1" id="KW-0732">Signal</keyword>
<feature type="chain" id="PRO_5018161345" evidence="1">
    <location>
        <begin position="19"/>
        <end position="526"/>
    </location>
</feature>
<dbReference type="AlphaFoldDB" id="A0A3L8PT11"/>
<dbReference type="Proteomes" id="UP000281474">
    <property type="component" value="Unassembled WGS sequence"/>
</dbReference>
<dbReference type="PROSITE" id="PS51257">
    <property type="entry name" value="PROKAR_LIPOPROTEIN"/>
    <property type="match status" value="1"/>
</dbReference>
<dbReference type="Gene3D" id="3.90.226.10">
    <property type="entry name" value="2-enoyl-CoA Hydratase, Chain A, domain 1"/>
    <property type="match status" value="1"/>
</dbReference>
<organism evidence="3 4">
    <name type="scientific">Parashewanella curva</name>
    <dbReference type="NCBI Taxonomy" id="2338552"/>
    <lineage>
        <taxon>Bacteria</taxon>
        <taxon>Pseudomonadati</taxon>
        <taxon>Pseudomonadota</taxon>
        <taxon>Gammaproteobacteria</taxon>
        <taxon>Alteromonadales</taxon>
        <taxon>Shewanellaceae</taxon>
        <taxon>Parashewanella</taxon>
    </lineage>
</organism>
<evidence type="ECO:0000259" key="2">
    <source>
        <dbReference type="Pfam" id="PF03572"/>
    </source>
</evidence>
<name>A0A3L8PT11_9GAMM</name>
<dbReference type="SUPFAM" id="SSF52096">
    <property type="entry name" value="ClpP/crotonase"/>
    <property type="match status" value="1"/>
</dbReference>
<feature type="domain" description="Tail specific protease" evidence="2">
    <location>
        <begin position="249"/>
        <end position="398"/>
    </location>
</feature>
<protein>
    <submittedName>
        <fullName evidence="3">PDZ domain-containing protein</fullName>
    </submittedName>
</protein>
<evidence type="ECO:0000313" key="3">
    <source>
        <dbReference type="EMBL" id="RLV58476.1"/>
    </source>
</evidence>
<dbReference type="GO" id="GO:0008236">
    <property type="term" value="F:serine-type peptidase activity"/>
    <property type="evidence" value="ECO:0007669"/>
    <property type="project" value="InterPro"/>
</dbReference>
<keyword evidence="4" id="KW-1185">Reference proteome</keyword>
<dbReference type="GO" id="GO:0007165">
    <property type="term" value="P:signal transduction"/>
    <property type="evidence" value="ECO:0007669"/>
    <property type="project" value="TreeGrafter"/>
</dbReference>
<dbReference type="PANTHER" id="PTHR32060:SF30">
    <property type="entry name" value="CARBOXY-TERMINAL PROCESSING PROTEASE CTPA"/>
    <property type="match status" value="1"/>
</dbReference>
<dbReference type="GO" id="GO:0030288">
    <property type="term" value="C:outer membrane-bounded periplasmic space"/>
    <property type="evidence" value="ECO:0007669"/>
    <property type="project" value="TreeGrafter"/>
</dbReference>
<dbReference type="GO" id="GO:0004175">
    <property type="term" value="F:endopeptidase activity"/>
    <property type="evidence" value="ECO:0007669"/>
    <property type="project" value="TreeGrafter"/>
</dbReference>
<dbReference type="InterPro" id="IPR036034">
    <property type="entry name" value="PDZ_sf"/>
</dbReference>
<gene>
    <name evidence="3" type="ORF">D5018_17145</name>
</gene>
<proteinExistence type="predicted"/>
<dbReference type="SUPFAM" id="SSF50156">
    <property type="entry name" value="PDZ domain-like"/>
    <property type="match status" value="1"/>
</dbReference>